<gene>
    <name evidence="2" type="ORF">JYU34_016171</name>
</gene>
<proteinExistence type="predicted"/>
<reference evidence="2 3" key="1">
    <citation type="submission" date="2021-06" db="EMBL/GenBank/DDBJ databases">
        <title>A haploid diamondback moth (Plutella xylostella L.) genome assembly resolves 31 chromosomes and identifies a diamide resistance mutation.</title>
        <authorList>
            <person name="Ward C.M."/>
            <person name="Perry K.D."/>
            <person name="Baker G."/>
            <person name="Powis K."/>
            <person name="Heckel D.G."/>
            <person name="Baxter S.W."/>
        </authorList>
    </citation>
    <scope>NUCLEOTIDE SEQUENCE [LARGE SCALE GENOMIC DNA]</scope>
    <source>
        <strain evidence="2 3">LV</strain>
        <tissue evidence="2">Single pupa</tissue>
    </source>
</reference>
<evidence type="ECO:0000256" key="1">
    <source>
        <dbReference type="SAM" id="MobiDB-lite"/>
    </source>
</evidence>
<protein>
    <submittedName>
        <fullName evidence="2">Uncharacterized protein</fullName>
    </submittedName>
</protein>
<name>A0ABQ7Q5L7_PLUXY</name>
<feature type="compositionally biased region" description="Low complexity" evidence="1">
    <location>
        <begin position="30"/>
        <end position="45"/>
    </location>
</feature>
<organism evidence="2 3">
    <name type="scientific">Plutella xylostella</name>
    <name type="common">Diamondback moth</name>
    <name type="synonym">Plutella maculipennis</name>
    <dbReference type="NCBI Taxonomy" id="51655"/>
    <lineage>
        <taxon>Eukaryota</taxon>
        <taxon>Metazoa</taxon>
        <taxon>Ecdysozoa</taxon>
        <taxon>Arthropoda</taxon>
        <taxon>Hexapoda</taxon>
        <taxon>Insecta</taxon>
        <taxon>Pterygota</taxon>
        <taxon>Neoptera</taxon>
        <taxon>Endopterygota</taxon>
        <taxon>Lepidoptera</taxon>
        <taxon>Glossata</taxon>
        <taxon>Ditrysia</taxon>
        <taxon>Yponomeutoidea</taxon>
        <taxon>Plutellidae</taxon>
        <taxon>Plutella</taxon>
    </lineage>
</organism>
<sequence length="98" mass="10421">MWAVGSPWEGLEGMLQVVDVPSPHIRGSLAHSSSSTQARAASSTHPGPHWQRHDPQCSQATALERTTLPNPVEVEETTEGISLTKSEAAKVGPVPAYP</sequence>
<feature type="region of interest" description="Disordered" evidence="1">
    <location>
        <begin position="26"/>
        <end position="98"/>
    </location>
</feature>
<accession>A0ABQ7Q5L7</accession>
<dbReference type="Proteomes" id="UP000823941">
    <property type="component" value="Chromosome 21"/>
</dbReference>
<dbReference type="EMBL" id="JAHIBW010000021">
    <property type="protein sequence ID" value="KAG7300532.1"/>
    <property type="molecule type" value="Genomic_DNA"/>
</dbReference>
<comment type="caution">
    <text evidence="2">The sequence shown here is derived from an EMBL/GenBank/DDBJ whole genome shotgun (WGS) entry which is preliminary data.</text>
</comment>
<evidence type="ECO:0000313" key="3">
    <source>
        <dbReference type="Proteomes" id="UP000823941"/>
    </source>
</evidence>
<evidence type="ECO:0000313" key="2">
    <source>
        <dbReference type="EMBL" id="KAG7300532.1"/>
    </source>
</evidence>
<keyword evidence="3" id="KW-1185">Reference proteome</keyword>